<dbReference type="AlphaFoldDB" id="A0A0J0XQB0"/>
<dbReference type="GeneID" id="28980919"/>
<evidence type="ECO:0000256" key="1">
    <source>
        <dbReference type="ARBA" id="ARBA00004477"/>
    </source>
</evidence>
<dbReference type="RefSeq" id="XP_018279758.1">
    <property type="nucleotide sequence ID" value="XM_018420316.1"/>
</dbReference>
<dbReference type="GO" id="GO:0034975">
    <property type="term" value="P:protein folding in endoplasmic reticulum"/>
    <property type="evidence" value="ECO:0007669"/>
    <property type="project" value="TreeGrafter"/>
</dbReference>
<sequence length="143" mass="14797">MNPQEPAALSASQFSPSASLLHPPSVQHNTRLTSCFAGLVAGVLGLPNLSGFALYLATSLLTAVACALKCGLDVGRYVPDAHAGAGPLGAAKVRAWRGWMGVSGISGENLLGFLLFWIGGYALVHGESWDWRAGEGGLTAVYD</sequence>
<dbReference type="STRING" id="879819.A0A0J0XQB0"/>
<keyword evidence="10" id="KW-1185">Reference proteome</keyword>
<evidence type="ECO:0000256" key="3">
    <source>
        <dbReference type="ARBA" id="ARBA00020827"/>
    </source>
</evidence>
<evidence type="ECO:0000256" key="7">
    <source>
        <dbReference type="ARBA" id="ARBA00023136"/>
    </source>
</evidence>
<evidence type="ECO:0000313" key="9">
    <source>
        <dbReference type="EMBL" id="KLT43267.1"/>
    </source>
</evidence>
<gene>
    <name evidence="9" type="ORF">CC85DRAFT_244379</name>
</gene>
<evidence type="ECO:0000256" key="6">
    <source>
        <dbReference type="ARBA" id="ARBA00022989"/>
    </source>
</evidence>
<dbReference type="InterPro" id="IPR008504">
    <property type="entry name" value="Emc6"/>
</dbReference>
<dbReference type="InterPro" id="IPR029008">
    <property type="entry name" value="EMC6-like"/>
</dbReference>
<keyword evidence="6 8" id="KW-1133">Transmembrane helix</keyword>
<organism evidence="9 10">
    <name type="scientific">Cutaneotrichosporon oleaginosum</name>
    <dbReference type="NCBI Taxonomy" id="879819"/>
    <lineage>
        <taxon>Eukaryota</taxon>
        <taxon>Fungi</taxon>
        <taxon>Dikarya</taxon>
        <taxon>Basidiomycota</taxon>
        <taxon>Agaricomycotina</taxon>
        <taxon>Tremellomycetes</taxon>
        <taxon>Trichosporonales</taxon>
        <taxon>Trichosporonaceae</taxon>
        <taxon>Cutaneotrichosporon</taxon>
    </lineage>
</organism>
<evidence type="ECO:0000256" key="5">
    <source>
        <dbReference type="ARBA" id="ARBA00022824"/>
    </source>
</evidence>
<keyword evidence="4 8" id="KW-0812">Transmembrane</keyword>
<reference evidence="9 10" key="1">
    <citation type="submission" date="2015-03" db="EMBL/GenBank/DDBJ databases">
        <title>Genomics and transcriptomics of the oil-accumulating basidiomycete yeast T. oleaginosus allow insights into substrate utilization and the diverse evolutionary trajectories of mating systems in fungi.</title>
        <authorList>
            <consortium name="DOE Joint Genome Institute"/>
            <person name="Kourist R."/>
            <person name="Kracht O."/>
            <person name="Bracharz F."/>
            <person name="Lipzen A."/>
            <person name="Nolan M."/>
            <person name="Ohm R."/>
            <person name="Grigoriev I."/>
            <person name="Sun S."/>
            <person name="Heitman J."/>
            <person name="Bruck T."/>
            <person name="Nowrousian M."/>
        </authorList>
    </citation>
    <scope>NUCLEOTIDE SEQUENCE [LARGE SCALE GENOMIC DNA]</scope>
    <source>
        <strain evidence="9 10">IBC0246</strain>
    </source>
</reference>
<comment type="similarity">
    <text evidence="2">Belongs to the EMC6 family.</text>
</comment>
<dbReference type="PANTHER" id="PTHR20994">
    <property type="entry name" value="ER MEMBRANE PROTEIN COMPLEX SUBUNIT 6"/>
    <property type="match status" value="1"/>
</dbReference>
<keyword evidence="7 8" id="KW-0472">Membrane</keyword>
<dbReference type="Pfam" id="PF07019">
    <property type="entry name" value="EMC6"/>
    <property type="match status" value="1"/>
</dbReference>
<protein>
    <recommendedName>
        <fullName evidence="3">ER membrane protein complex subunit 6</fullName>
    </recommendedName>
</protein>
<evidence type="ECO:0000256" key="4">
    <source>
        <dbReference type="ARBA" id="ARBA00022692"/>
    </source>
</evidence>
<dbReference type="EMBL" id="KQ087196">
    <property type="protein sequence ID" value="KLT43267.1"/>
    <property type="molecule type" value="Genomic_DNA"/>
</dbReference>
<dbReference type="GO" id="GO:0072546">
    <property type="term" value="C:EMC complex"/>
    <property type="evidence" value="ECO:0007669"/>
    <property type="project" value="InterPro"/>
</dbReference>
<keyword evidence="5" id="KW-0256">Endoplasmic reticulum</keyword>
<dbReference type="PANTHER" id="PTHR20994:SF0">
    <property type="entry name" value="ER MEMBRANE PROTEIN COMPLEX SUBUNIT 6"/>
    <property type="match status" value="1"/>
</dbReference>
<dbReference type="GO" id="GO:0000045">
    <property type="term" value="P:autophagosome assembly"/>
    <property type="evidence" value="ECO:0007669"/>
    <property type="project" value="TreeGrafter"/>
</dbReference>
<evidence type="ECO:0000256" key="2">
    <source>
        <dbReference type="ARBA" id="ARBA00009436"/>
    </source>
</evidence>
<feature type="transmembrane region" description="Helical" evidence="8">
    <location>
        <begin position="52"/>
        <end position="72"/>
    </location>
</feature>
<evidence type="ECO:0000256" key="8">
    <source>
        <dbReference type="SAM" id="Phobius"/>
    </source>
</evidence>
<evidence type="ECO:0000313" key="10">
    <source>
        <dbReference type="Proteomes" id="UP000053611"/>
    </source>
</evidence>
<dbReference type="Proteomes" id="UP000053611">
    <property type="component" value="Unassembled WGS sequence"/>
</dbReference>
<proteinExistence type="inferred from homology"/>
<comment type="subcellular location">
    <subcellularLocation>
        <location evidence="1">Endoplasmic reticulum membrane</location>
        <topology evidence="1">Multi-pass membrane protein</topology>
    </subcellularLocation>
</comment>
<accession>A0A0J0XQB0</accession>
<dbReference type="OrthoDB" id="16510at2759"/>
<name>A0A0J0XQB0_9TREE</name>